<protein>
    <recommendedName>
        <fullName evidence="15">Spermidine N(1)-acetyltransferase</fullName>
        <ecNumber evidence="4">2.3.1.57</ecNumber>
    </recommendedName>
    <alternativeName>
        <fullName evidence="16">Spermidine/spermine N(1)-acetyltransferase</fullName>
    </alternativeName>
</protein>
<evidence type="ECO:0000313" key="18">
    <source>
        <dbReference type="EMBL" id="NYS62245.1"/>
    </source>
</evidence>
<dbReference type="PANTHER" id="PTHR43415:SF6">
    <property type="entry name" value="SPERMIDINE N(1)-ACETYLTRANSFERASE"/>
    <property type="match status" value="1"/>
</dbReference>
<evidence type="ECO:0000256" key="3">
    <source>
        <dbReference type="ARBA" id="ARBA00008694"/>
    </source>
</evidence>
<keyword evidence="19" id="KW-1185">Reference proteome</keyword>
<keyword evidence="9 18" id="KW-0012">Acyltransferase</keyword>
<evidence type="ECO:0000256" key="2">
    <source>
        <dbReference type="ARBA" id="ARBA00004723"/>
    </source>
</evidence>
<dbReference type="Pfam" id="PF13302">
    <property type="entry name" value="Acetyltransf_3"/>
    <property type="match status" value="1"/>
</dbReference>
<evidence type="ECO:0000256" key="4">
    <source>
        <dbReference type="ARBA" id="ARBA00013209"/>
    </source>
</evidence>
<dbReference type="AlphaFoldDB" id="A0A7Z0RWI0"/>
<comment type="catalytic activity">
    <reaction evidence="12">
        <text>an alkane-alpha,omega-diamine + acetyl-CoA = an N-acetylalkane-alpha,omega-diamine + CoA + H(+)</text>
        <dbReference type="Rhea" id="RHEA:11116"/>
        <dbReference type="Rhea" id="RHEA-COMP:9766"/>
        <dbReference type="Rhea" id="RHEA-COMP:9767"/>
        <dbReference type="ChEBI" id="CHEBI:15378"/>
        <dbReference type="ChEBI" id="CHEBI:57287"/>
        <dbReference type="ChEBI" id="CHEBI:57288"/>
        <dbReference type="ChEBI" id="CHEBI:70977"/>
        <dbReference type="ChEBI" id="CHEBI:70988"/>
        <dbReference type="EC" id="2.3.1.57"/>
    </reaction>
</comment>
<gene>
    <name evidence="18" type="primary">speG</name>
    <name evidence="18" type="ORF">HZS81_15925</name>
</gene>
<evidence type="ECO:0000259" key="17">
    <source>
        <dbReference type="PROSITE" id="PS51186"/>
    </source>
</evidence>
<dbReference type="Proteomes" id="UP000586119">
    <property type="component" value="Unassembled WGS sequence"/>
</dbReference>
<evidence type="ECO:0000256" key="8">
    <source>
        <dbReference type="ARBA" id="ARBA00022842"/>
    </source>
</evidence>
<dbReference type="CDD" id="cd04301">
    <property type="entry name" value="NAT_SF"/>
    <property type="match status" value="1"/>
</dbReference>
<feature type="domain" description="N-acetyltransferase" evidence="17">
    <location>
        <begin position="5"/>
        <end position="162"/>
    </location>
</feature>
<accession>A0A7Z0RWI0</accession>
<dbReference type="EC" id="2.3.1.57" evidence="4"/>
<comment type="catalytic activity">
    <reaction evidence="11">
        <text>spermidine + acetyl-CoA = N(8)-acetylspermidine + CoA + H(+)</text>
        <dbReference type="Rhea" id="RHEA:28270"/>
        <dbReference type="ChEBI" id="CHEBI:15378"/>
        <dbReference type="ChEBI" id="CHEBI:57287"/>
        <dbReference type="ChEBI" id="CHEBI:57288"/>
        <dbReference type="ChEBI" id="CHEBI:57834"/>
        <dbReference type="ChEBI" id="CHEBI:58535"/>
        <dbReference type="EC" id="2.3.1.57"/>
    </reaction>
</comment>
<reference evidence="18 19" key="1">
    <citation type="journal article" date="2015" name="Int. J. Syst. Evol. Microbiol.">
        <title>Halomonas salicampi sp. nov., a halotolerant and alkalitolerant bacterium isolated from a saltern soil.</title>
        <authorList>
            <person name="Lee J.C."/>
            <person name="Kim Y.S."/>
            <person name="Yun B.S."/>
            <person name="Whang K.S."/>
        </authorList>
    </citation>
    <scope>NUCLEOTIDE SEQUENCE [LARGE SCALE GENOMIC DNA]</scope>
    <source>
        <strain evidence="18 19">BH103</strain>
    </source>
</reference>
<dbReference type="RefSeq" id="WP_179931504.1">
    <property type="nucleotide sequence ID" value="NZ_JACCDF010000017.1"/>
</dbReference>
<dbReference type="PANTHER" id="PTHR43415">
    <property type="entry name" value="SPERMIDINE N(1)-ACETYLTRANSFERASE"/>
    <property type="match status" value="1"/>
</dbReference>
<evidence type="ECO:0000256" key="12">
    <source>
        <dbReference type="ARBA" id="ARBA00052273"/>
    </source>
</evidence>
<name>A0A7Z0RWI0_9GAMM</name>
<evidence type="ECO:0000256" key="13">
    <source>
        <dbReference type="ARBA" id="ARBA00052368"/>
    </source>
</evidence>
<comment type="catalytic activity">
    <reaction evidence="10">
        <text>spermine + acetyl-CoA = N(1)-acetylspermine + CoA + H(+)</text>
        <dbReference type="Rhea" id="RHEA:33099"/>
        <dbReference type="ChEBI" id="CHEBI:15378"/>
        <dbReference type="ChEBI" id="CHEBI:45725"/>
        <dbReference type="ChEBI" id="CHEBI:57287"/>
        <dbReference type="ChEBI" id="CHEBI:57288"/>
        <dbReference type="ChEBI" id="CHEBI:58101"/>
        <dbReference type="EC" id="2.3.1.57"/>
    </reaction>
</comment>
<sequence length="196" mass="23138">MGHTLYLRALERSDLRFVHELNNNQSIMSYWFEEPYESFDELEELYNKHIHDNAERRFVAEDSGRNAIGLVELIEIDYIHRSAEFQIIITPDHQGKGFARSLIRQALHYSFTILNLHKVYLIVAVENVKAIHLYAESGFTEEGHLVQEFFINGKYRDVKRMYILQNTYLDRLDTMDASEPNWLYSLDGEDGLMDTR</sequence>
<evidence type="ECO:0000256" key="11">
    <source>
        <dbReference type="ARBA" id="ARBA00052230"/>
    </source>
</evidence>
<evidence type="ECO:0000256" key="10">
    <source>
        <dbReference type="ARBA" id="ARBA00050555"/>
    </source>
</evidence>
<evidence type="ECO:0000256" key="9">
    <source>
        <dbReference type="ARBA" id="ARBA00023315"/>
    </source>
</evidence>
<comment type="subcellular location">
    <subcellularLocation>
        <location evidence="1">Cytoplasm</location>
    </subcellularLocation>
</comment>
<keyword evidence="8" id="KW-0460">Magnesium</keyword>
<evidence type="ECO:0000256" key="5">
    <source>
        <dbReference type="ARBA" id="ARBA00022490"/>
    </source>
</evidence>
<evidence type="ECO:0000256" key="15">
    <source>
        <dbReference type="ARBA" id="ARBA00073647"/>
    </source>
</evidence>
<comment type="caution">
    <text evidence="18">The sequence shown here is derived from an EMBL/GenBank/DDBJ whole genome shotgun (WGS) entry which is preliminary data.</text>
</comment>
<evidence type="ECO:0000256" key="7">
    <source>
        <dbReference type="ARBA" id="ARBA00022723"/>
    </source>
</evidence>
<comment type="similarity">
    <text evidence="3">Belongs to the acetyltransferase family.</text>
</comment>
<dbReference type="FunFam" id="3.40.630.30:FF:000007">
    <property type="entry name" value="Spermidine N(1)-acetyltransferase"/>
    <property type="match status" value="1"/>
</dbReference>
<keyword evidence="7" id="KW-0479">Metal-binding</keyword>
<dbReference type="Gene3D" id="3.40.630.30">
    <property type="match status" value="1"/>
</dbReference>
<dbReference type="GO" id="GO:0004145">
    <property type="term" value="F:diamine N-acetyltransferase activity"/>
    <property type="evidence" value="ECO:0007669"/>
    <property type="project" value="UniProtKB-EC"/>
</dbReference>
<proteinExistence type="inferred from homology"/>
<evidence type="ECO:0000256" key="16">
    <source>
        <dbReference type="ARBA" id="ARBA00079997"/>
    </source>
</evidence>
<dbReference type="InterPro" id="IPR016181">
    <property type="entry name" value="Acyl_CoA_acyltransferase"/>
</dbReference>
<dbReference type="EMBL" id="JACCDF010000017">
    <property type="protein sequence ID" value="NYS62245.1"/>
    <property type="molecule type" value="Genomic_DNA"/>
</dbReference>
<evidence type="ECO:0000256" key="1">
    <source>
        <dbReference type="ARBA" id="ARBA00004496"/>
    </source>
</evidence>
<dbReference type="GO" id="GO:0005737">
    <property type="term" value="C:cytoplasm"/>
    <property type="evidence" value="ECO:0007669"/>
    <property type="project" value="UniProtKB-SubCell"/>
</dbReference>
<dbReference type="NCBIfam" id="NF011709">
    <property type="entry name" value="PRK15130.1"/>
    <property type="match status" value="1"/>
</dbReference>
<evidence type="ECO:0000256" key="14">
    <source>
        <dbReference type="ARBA" id="ARBA00060713"/>
    </source>
</evidence>
<keyword evidence="5" id="KW-0963">Cytoplasm</keyword>
<dbReference type="GO" id="GO:0000287">
    <property type="term" value="F:magnesium ion binding"/>
    <property type="evidence" value="ECO:0007669"/>
    <property type="project" value="UniProtKB-ARBA"/>
</dbReference>
<comment type="pathway">
    <text evidence="14">Amine and polyamine degradation; spermidine degradation.</text>
</comment>
<organism evidence="18 19">
    <name type="scientific">Vreelandella salicampi</name>
    <dbReference type="NCBI Taxonomy" id="1449798"/>
    <lineage>
        <taxon>Bacteria</taxon>
        <taxon>Pseudomonadati</taxon>
        <taxon>Pseudomonadota</taxon>
        <taxon>Gammaproteobacteria</taxon>
        <taxon>Oceanospirillales</taxon>
        <taxon>Halomonadaceae</taxon>
        <taxon>Vreelandella</taxon>
    </lineage>
</organism>
<evidence type="ECO:0000256" key="6">
    <source>
        <dbReference type="ARBA" id="ARBA00022679"/>
    </source>
</evidence>
<keyword evidence="6 18" id="KW-0808">Transferase</keyword>
<dbReference type="PROSITE" id="PS51186">
    <property type="entry name" value="GNAT"/>
    <property type="match status" value="1"/>
</dbReference>
<comment type="catalytic activity">
    <reaction evidence="13">
        <text>spermidine + acetyl-CoA = N(1)-acetylspermidine + CoA + H(+)</text>
        <dbReference type="Rhea" id="RHEA:28150"/>
        <dbReference type="ChEBI" id="CHEBI:15378"/>
        <dbReference type="ChEBI" id="CHEBI:57287"/>
        <dbReference type="ChEBI" id="CHEBI:57288"/>
        <dbReference type="ChEBI" id="CHEBI:57834"/>
        <dbReference type="ChEBI" id="CHEBI:58324"/>
        <dbReference type="EC" id="2.3.1.57"/>
    </reaction>
</comment>
<dbReference type="InterPro" id="IPR000182">
    <property type="entry name" value="GNAT_dom"/>
</dbReference>
<evidence type="ECO:0000313" key="19">
    <source>
        <dbReference type="Proteomes" id="UP000586119"/>
    </source>
</evidence>
<dbReference type="SUPFAM" id="SSF55729">
    <property type="entry name" value="Acyl-CoA N-acyltransferases (Nat)"/>
    <property type="match status" value="1"/>
</dbReference>
<comment type="pathway">
    <text evidence="2">Amine and polyamine degradation; spermine degradation.</text>
</comment>